<dbReference type="GO" id="GO:0042742">
    <property type="term" value="P:defense response to bacterium"/>
    <property type="evidence" value="ECO:0007669"/>
    <property type="project" value="UniProtKB-ARBA"/>
</dbReference>
<dbReference type="InterPro" id="IPR036388">
    <property type="entry name" value="WH-like_DNA-bd_sf"/>
</dbReference>
<dbReference type="Gene3D" id="1.10.8.430">
    <property type="entry name" value="Helical domain of apoptotic protease-activating factors"/>
    <property type="match status" value="1"/>
</dbReference>
<dbReference type="Gene3D" id="3.80.10.10">
    <property type="entry name" value="Ribonuclease Inhibitor"/>
    <property type="match status" value="1"/>
</dbReference>
<dbReference type="InterPro" id="IPR002182">
    <property type="entry name" value="NB-ARC"/>
</dbReference>
<dbReference type="InterPro" id="IPR055414">
    <property type="entry name" value="LRR_R13L4/SHOC2-like"/>
</dbReference>
<dbReference type="PaxDb" id="65489-OBART08G15150.1"/>
<dbReference type="Proteomes" id="UP000026960">
    <property type="component" value="Chromosome 8"/>
</dbReference>
<dbReference type="InterPro" id="IPR027417">
    <property type="entry name" value="P-loop_NTPase"/>
</dbReference>
<dbReference type="PRINTS" id="PR00364">
    <property type="entry name" value="DISEASERSIST"/>
</dbReference>
<dbReference type="FunFam" id="1.10.10.10:FF:000322">
    <property type="entry name" value="Probable disease resistance protein At1g63360"/>
    <property type="match status" value="1"/>
</dbReference>
<dbReference type="GO" id="GO:0009626">
    <property type="term" value="P:plant-type hypersensitive response"/>
    <property type="evidence" value="ECO:0007669"/>
    <property type="project" value="UniProtKB-ARBA"/>
</dbReference>
<sequence>MAAPAVPSPQKKLIEVLQREQDILWRILWENIDKVKELTDSTSATLRGPEIESMPKTAKIWLHQVREINRDIEDILEKSPSKTCSSKGSNILSCITQPINFVARQRIYKQVQSLSARIDTIKLRLSLLTNFDDKEAPANPTRYQLDDRQLDMLSLDEAKVIGIGYPKAKVTQLLLDEEKQLRVISIIGSAGVGKTTLARSVYNDKKVQGRFRCHAWITIGAPIPMVDRLKSIMVQIFVEKLEEIPARLDFMDEIQIAEVIGRYLADKSFLVVLDDIWNSDTWDYLKLALPNNGQGSRIIVSTRAQEIGRDCRLASDIQIFEKRPLNEDDAWLLFCNKAFPAIQARCPAELEETGRKIVRECHGVPLLVVTIGGLMSMKEQTVQVWKNVLDNLHKKYLPEFTLPSILWFAYSDLPHHLKCCLLYFIMFPRKYSIKRMTLIRLWMAEGFIKNDQESTLEDTAGRYLTELIDRGMVQVADFYDYGRVKSCSVHDMLREIIILKSTEDNFGIPVTRGVNKVRGNVRRLSIINTNDDFLEDNSCTNLRTLFVFGASSISTTSLHTFLVGFRLLRILDLEGAPVESLPDELPDLFYLRYLSLRNTRIDKLPKSLKKMMNLQTLDLKGTYVSQLPSGITKLESLRHLLAYRYYSGRHPPYYYTLGVTLPRGIGNLKELQKLTYVEANQGNGTIEELGSLTQLRRLGIVKLHERDCMHLCSSVAKMTELLSLSASSLDDEILDLGSLNPAPQCLRRLYLRGPLPGIPSWLHSLKNLVRIRLRWSRLNEDSLKELQSLPLVELALIQAYDGTKLEFTQGFARLEILELDHLTNLEHINLEKSMPGLQKISIRSCDKLLTIPHGIEGLENLKELYLFAMPKNFVESLMTGGVKHRRVEHIPVIRHFNEHRDISLTNL</sequence>
<dbReference type="HOGENOM" id="CLU_000837_25_4_1"/>
<dbReference type="SUPFAM" id="SSF52058">
    <property type="entry name" value="L domain-like"/>
    <property type="match status" value="1"/>
</dbReference>
<dbReference type="GO" id="GO:0002758">
    <property type="term" value="P:innate immune response-activating signaling pathway"/>
    <property type="evidence" value="ECO:0007669"/>
    <property type="project" value="UniProtKB-ARBA"/>
</dbReference>
<feature type="domain" description="Disease resistance R13L4/SHOC-2-like LRR" evidence="5">
    <location>
        <begin position="542"/>
        <end position="862"/>
    </location>
</feature>
<evidence type="ECO:0000259" key="3">
    <source>
        <dbReference type="Pfam" id="PF00931"/>
    </source>
</evidence>
<dbReference type="STRING" id="65489.A0A0D3H0E0"/>
<evidence type="ECO:0000313" key="6">
    <source>
        <dbReference type="EnsemblPlants" id="OBART08G15150.1"/>
    </source>
</evidence>
<dbReference type="Gene3D" id="3.40.50.300">
    <property type="entry name" value="P-loop containing nucleotide triphosphate hydrolases"/>
    <property type="match status" value="1"/>
</dbReference>
<dbReference type="SUPFAM" id="SSF52540">
    <property type="entry name" value="P-loop containing nucleoside triphosphate hydrolases"/>
    <property type="match status" value="1"/>
</dbReference>
<protein>
    <submittedName>
        <fullName evidence="6">Uncharacterized protein</fullName>
    </submittedName>
</protein>
<dbReference type="Gramene" id="OBART08G15150.1">
    <property type="protein sequence ID" value="OBART08G15150.1"/>
    <property type="gene ID" value="OBART08G15150"/>
</dbReference>
<dbReference type="EnsemblPlants" id="OBART08G15150.1">
    <property type="protein sequence ID" value="OBART08G15150.1"/>
    <property type="gene ID" value="OBART08G15150"/>
</dbReference>
<feature type="domain" description="Disease resistance protein winged helix" evidence="4">
    <location>
        <begin position="426"/>
        <end position="497"/>
    </location>
</feature>
<dbReference type="PANTHER" id="PTHR23155:SF1205">
    <property type="entry name" value="DISEASE RESISTANCE PROTEIN RPM1"/>
    <property type="match status" value="1"/>
</dbReference>
<dbReference type="InterPro" id="IPR044974">
    <property type="entry name" value="Disease_R_plants"/>
</dbReference>
<evidence type="ECO:0000313" key="7">
    <source>
        <dbReference type="Proteomes" id="UP000026960"/>
    </source>
</evidence>
<evidence type="ECO:0000259" key="4">
    <source>
        <dbReference type="Pfam" id="PF23559"/>
    </source>
</evidence>
<dbReference type="Pfam" id="PF00931">
    <property type="entry name" value="NB-ARC"/>
    <property type="match status" value="1"/>
</dbReference>
<dbReference type="Gene3D" id="1.10.10.10">
    <property type="entry name" value="Winged helix-like DNA-binding domain superfamily/Winged helix DNA-binding domain"/>
    <property type="match status" value="1"/>
</dbReference>
<dbReference type="InterPro" id="IPR042197">
    <property type="entry name" value="Apaf_helical"/>
</dbReference>
<name>A0A0D3H0E0_9ORYZ</name>
<feature type="domain" description="NB-ARC" evidence="3">
    <location>
        <begin position="168"/>
        <end position="341"/>
    </location>
</feature>
<dbReference type="Pfam" id="PF23598">
    <property type="entry name" value="LRR_14"/>
    <property type="match status" value="1"/>
</dbReference>
<dbReference type="eggNOG" id="KOG4658">
    <property type="taxonomic scope" value="Eukaryota"/>
</dbReference>
<evidence type="ECO:0000256" key="2">
    <source>
        <dbReference type="ARBA" id="ARBA00022821"/>
    </source>
</evidence>
<keyword evidence="1" id="KW-0677">Repeat</keyword>
<evidence type="ECO:0000256" key="1">
    <source>
        <dbReference type="ARBA" id="ARBA00022737"/>
    </source>
</evidence>
<reference evidence="6" key="1">
    <citation type="journal article" date="2009" name="Rice">
        <title>De Novo Next Generation Sequencing of Plant Genomes.</title>
        <authorList>
            <person name="Rounsley S."/>
            <person name="Marri P.R."/>
            <person name="Yu Y."/>
            <person name="He R."/>
            <person name="Sisneros N."/>
            <person name="Goicoechea J.L."/>
            <person name="Lee S.J."/>
            <person name="Angelova A."/>
            <person name="Kudrna D."/>
            <person name="Luo M."/>
            <person name="Affourtit J."/>
            <person name="Desany B."/>
            <person name="Knight J."/>
            <person name="Niazi F."/>
            <person name="Egholm M."/>
            <person name="Wing R.A."/>
        </authorList>
    </citation>
    <scope>NUCLEOTIDE SEQUENCE [LARGE SCALE GENOMIC DNA]</scope>
    <source>
        <strain evidence="6">cv. IRGC 105608</strain>
    </source>
</reference>
<evidence type="ECO:0000259" key="5">
    <source>
        <dbReference type="Pfam" id="PF23598"/>
    </source>
</evidence>
<accession>A0A0D3H0E0</accession>
<dbReference type="PANTHER" id="PTHR23155">
    <property type="entry name" value="DISEASE RESISTANCE PROTEIN RP"/>
    <property type="match status" value="1"/>
</dbReference>
<reference evidence="6" key="2">
    <citation type="submission" date="2015-03" db="UniProtKB">
        <authorList>
            <consortium name="EnsemblPlants"/>
        </authorList>
    </citation>
    <scope>IDENTIFICATION</scope>
</reference>
<dbReference type="AlphaFoldDB" id="A0A0D3H0E0"/>
<dbReference type="Pfam" id="PF23559">
    <property type="entry name" value="WHD_DRP"/>
    <property type="match status" value="1"/>
</dbReference>
<organism evidence="6">
    <name type="scientific">Oryza barthii</name>
    <dbReference type="NCBI Taxonomy" id="65489"/>
    <lineage>
        <taxon>Eukaryota</taxon>
        <taxon>Viridiplantae</taxon>
        <taxon>Streptophyta</taxon>
        <taxon>Embryophyta</taxon>
        <taxon>Tracheophyta</taxon>
        <taxon>Spermatophyta</taxon>
        <taxon>Magnoliopsida</taxon>
        <taxon>Liliopsida</taxon>
        <taxon>Poales</taxon>
        <taxon>Poaceae</taxon>
        <taxon>BOP clade</taxon>
        <taxon>Oryzoideae</taxon>
        <taxon>Oryzeae</taxon>
        <taxon>Oryzinae</taxon>
        <taxon>Oryza</taxon>
    </lineage>
</organism>
<dbReference type="InterPro" id="IPR032675">
    <property type="entry name" value="LRR_dom_sf"/>
</dbReference>
<keyword evidence="2" id="KW-0611">Plant defense</keyword>
<dbReference type="GO" id="GO:0043531">
    <property type="term" value="F:ADP binding"/>
    <property type="evidence" value="ECO:0007669"/>
    <property type="project" value="InterPro"/>
</dbReference>
<dbReference type="FunFam" id="3.40.50.300:FF:001091">
    <property type="entry name" value="Probable disease resistance protein At1g61300"/>
    <property type="match status" value="1"/>
</dbReference>
<keyword evidence="7" id="KW-1185">Reference proteome</keyword>
<dbReference type="InterPro" id="IPR058922">
    <property type="entry name" value="WHD_DRP"/>
</dbReference>
<proteinExistence type="predicted"/>